<dbReference type="AlphaFoldDB" id="A0A8I2YEB4"/>
<evidence type="ECO:0000313" key="5">
    <source>
        <dbReference type="EMBL" id="KAG6370987.1"/>
    </source>
</evidence>
<name>A0A8I2YEB4_9AGAM</name>
<keyword evidence="6" id="KW-1185">Reference proteome</keyword>
<dbReference type="Gene3D" id="3.50.7.10">
    <property type="entry name" value="GroEL"/>
    <property type="match status" value="1"/>
</dbReference>
<dbReference type="InterPro" id="IPR002423">
    <property type="entry name" value="Cpn60/GroEL/TCP-1"/>
</dbReference>
<dbReference type="EMBL" id="JAGFBS010000041">
    <property type="protein sequence ID" value="KAG6370987.1"/>
    <property type="molecule type" value="Genomic_DNA"/>
</dbReference>
<dbReference type="PRINTS" id="PR00298">
    <property type="entry name" value="CHAPERONIN60"/>
</dbReference>
<accession>A0A8I2YEB4</accession>
<sequence>MGEHTQGCRRPGQRCRNVIIEQSFGSPKITKDSVTVAKSITLKDKFENLGACLIHDVAQKMNEIVGDETMTTTVLARAIYAEGVKNVAAGCNPMDLRCGSQAAVDHVIEFLSVNTKKVMMTAKIAQVTTISTNGDTHIGNLIAQAMEKVGKEGIITIKEGRTIKDKIEITEGMRFDCGFISPYFITDVKAQKVEFEKPFILLSEKKISILQDILPSLEAAAQLHHPLVIIAKDVDGEALATCILNKHLALVTTASQFSVTLPYSLMLLSLWTNWTSSSKRLHLIFLGLLVPLPSHVVTKVGVGSSEVEVREKKDRYDDSLNATRAAVKEGILPGGGVALLKALLALVTTSNTPGSTNPQSNPDAKIVSSGPWHEYYPPGIDTLRIDDFVQRG</sequence>
<evidence type="ECO:0000256" key="2">
    <source>
        <dbReference type="ARBA" id="ARBA00023186"/>
    </source>
</evidence>
<dbReference type="Proteomes" id="UP000683000">
    <property type="component" value="Unassembled WGS sequence"/>
</dbReference>
<dbReference type="Pfam" id="PF00118">
    <property type="entry name" value="Cpn60_TCP1"/>
    <property type="match status" value="1"/>
</dbReference>
<dbReference type="InterPro" id="IPR027409">
    <property type="entry name" value="GroEL-like_apical_dom_sf"/>
</dbReference>
<dbReference type="PANTHER" id="PTHR45633">
    <property type="entry name" value="60 KDA HEAT SHOCK PROTEIN, MITOCHONDRIAL"/>
    <property type="match status" value="1"/>
</dbReference>
<dbReference type="InterPro" id="IPR027413">
    <property type="entry name" value="GROEL-like_equatorial_sf"/>
</dbReference>
<keyword evidence="2" id="KW-0143">Chaperone</keyword>
<evidence type="ECO:0000256" key="3">
    <source>
        <dbReference type="RuleBase" id="RU000418"/>
    </source>
</evidence>
<dbReference type="GO" id="GO:0005524">
    <property type="term" value="F:ATP binding"/>
    <property type="evidence" value="ECO:0007669"/>
    <property type="project" value="InterPro"/>
</dbReference>
<dbReference type="GO" id="GO:0042026">
    <property type="term" value="P:protein refolding"/>
    <property type="evidence" value="ECO:0007669"/>
    <property type="project" value="InterPro"/>
</dbReference>
<gene>
    <name evidence="5" type="ORF">JVT61DRAFT_10702</name>
    <name evidence="4" type="ORF">JVT61DRAFT_12401</name>
</gene>
<dbReference type="InterPro" id="IPR027410">
    <property type="entry name" value="TCP-1-like_intermed_sf"/>
</dbReference>
<dbReference type="OrthoDB" id="1733909at2759"/>
<organism evidence="4 6">
    <name type="scientific">Boletus reticuloceps</name>
    <dbReference type="NCBI Taxonomy" id="495285"/>
    <lineage>
        <taxon>Eukaryota</taxon>
        <taxon>Fungi</taxon>
        <taxon>Dikarya</taxon>
        <taxon>Basidiomycota</taxon>
        <taxon>Agaricomycotina</taxon>
        <taxon>Agaricomycetes</taxon>
        <taxon>Agaricomycetidae</taxon>
        <taxon>Boletales</taxon>
        <taxon>Boletineae</taxon>
        <taxon>Boletaceae</taxon>
        <taxon>Boletoideae</taxon>
        <taxon>Boletus</taxon>
    </lineage>
</organism>
<evidence type="ECO:0000256" key="1">
    <source>
        <dbReference type="ARBA" id="ARBA00006607"/>
    </source>
</evidence>
<comment type="caution">
    <text evidence="4">The sequence shown here is derived from an EMBL/GenBank/DDBJ whole genome shotgun (WGS) entry which is preliminary data.</text>
</comment>
<protein>
    <submittedName>
        <fullName evidence="4">TCP-1/cpn60 chaperonin family-domain-containing protein</fullName>
    </submittedName>
</protein>
<dbReference type="SUPFAM" id="SSF54849">
    <property type="entry name" value="GroEL-intermediate domain like"/>
    <property type="match status" value="1"/>
</dbReference>
<dbReference type="GO" id="GO:0140662">
    <property type="term" value="F:ATP-dependent protein folding chaperone"/>
    <property type="evidence" value="ECO:0007669"/>
    <property type="project" value="InterPro"/>
</dbReference>
<dbReference type="Gene3D" id="3.30.260.10">
    <property type="entry name" value="TCP-1-like chaperonin intermediate domain"/>
    <property type="match status" value="1"/>
</dbReference>
<evidence type="ECO:0000313" key="4">
    <source>
        <dbReference type="EMBL" id="KAG6370242.1"/>
    </source>
</evidence>
<dbReference type="InterPro" id="IPR001844">
    <property type="entry name" value="Cpn60/GroEL"/>
</dbReference>
<evidence type="ECO:0000313" key="6">
    <source>
        <dbReference type="Proteomes" id="UP000683000"/>
    </source>
</evidence>
<dbReference type="SUPFAM" id="SSF48592">
    <property type="entry name" value="GroEL equatorial domain-like"/>
    <property type="match status" value="1"/>
</dbReference>
<comment type="similarity">
    <text evidence="1 3">Belongs to the chaperonin (HSP60) family.</text>
</comment>
<dbReference type="Gene3D" id="1.10.560.10">
    <property type="entry name" value="GroEL-like equatorial domain"/>
    <property type="match status" value="2"/>
</dbReference>
<dbReference type="EMBL" id="JAGFBS010000055">
    <property type="protein sequence ID" value="KAG6370242.1"/>
    <property type="molecule type" value="Genomic_DNA"/>
</dbReference>
<reference evidence="4" key="1">
    <citation type="submission" date="2021-03" db="EMBL/GenBank/DDBJ databases">
        <title>Evolutionary innovations through gain and loss of genes in the ectomycorrhizal Boletales.</title>
        <authorList>
            <person name="Wu G."/>
            <person name="Miyauchi S."/>
            <person name="Morin E."/>
            <person name="Yang Z.-L."/>
            <person name="Xu J."/>
            <person name="Martin F.M."/>
        </authorList>
    </citation>
    <scope>NUCLEOTIDE SEQUENCE</scope>
    <source>
        <strain evidence="4">BR01</strain>
    </source>
</reference>
<proteinExistence type="inferred from homology"/>